<name>A0ABR1K707_9AGAR</name>
<dbReference type="InterPro" id="IPR012132">
    <property type="entry name" value="GMC_OxRdtase"/>
</dbReference>
<dbReference type="SUPFAM" id="SSF51905">
    <property type="entry name" value="FAD/NAD(P)-binding domain"/>
    <property type="match status" value="1"/>
</dbReference>
<protein>
    <recommendedName>
        <fullName evidence="5">Glucose-methanol-choline oxidoreductase N-terminal domain-containing protein</fullName>
    </recommendedName>
</protein>
<evidence type="ECO:0000313" key="3">
    <source>
        <dbReference type="EMBL" id="KAK7473198.1"/>
    </source>
</evidence>
<feature type="transmembrane region" description="Helical" evidence="2">
    <location>
        <begin position="12"/>
        <end position="33"/>
    </location>
</feature>
<comment type="caution">
    <text evidence="3">The sequence shown here is derived from an EMBL/GenBank/DDBJ whole genome shotgun (WGS) entry which is preliminary data.</text>
</comment>
<evidence type="ECO:0000256" key="1">
    <source>
        <dbReference type="ARBA" id="ARBA00010790"/>
    </source>
</evidence>
<dbReference type="EMBL" id="JBANRG010000001">
    <property type="protein sequence ID" value="KAK7473198.1"/>
    <property type="molecule type" value="Genomic_DNA"/>
</dbReference>
<keyword evidence="4" id="KW-1185">Reference proteome</keyword>
<dbReference type="Proteomes" id="UP001498398">
    <property type="component" value="Unassembled WGS sequence"/>
</dbReference>
<reference evidence="3 4" key="1">
    <citation type="submission" date="2024-01" db="EMBL/GenBank/DDBJ databases">
        <title>A draft genome for the cacao thread blight pathogen Marasmiellus scandens.</title>
        <authorList>
            <person name="Baruah I.K."/>
            <person name="Leung J."/>
            <person name="Bukari Y."/>
            <person name="Amoako-Attah I."/>
            <person name="Meinhardt L.W."/>
            <person name="Bailey B.A."/>
            <person name="Cohen S.P."/>
        </authorList>
    </citation>
    <scope>NUCLEOTIDE SEQUENCE [LARGE SCALE GENOMIC DNA]</scope>
    <source>
        <strain evidence="3 4">GH-19</strain>
    </source>
</reference>
<keyword evidence="2" id="KW-0472">Membrane</keyword>
<feature type="transmembrane region" description="Helical" evidence="2">
    <location>
        <begin position="45"/>
        <end position="63"/>
    </location>
</feature>
<dbReference type="PANTHER" id="PTHR11552">
    <property type="entry name" value="GLUCOSE-METHANOL-CHOLINE GMC OXIDOREDUCTASE"/>
    <property type="match status" value="1"/>
</dbReference>
<accession>A0ABR1K707</accession>
<gene>
    <name evidence="3" type="ORF">VKT23_001296</name>
</gene>
<dbReference type="InterPro" id="IPR036188">
    <property type="entry name" value="FAD/NAD-bd_sf"/>
</dbReference>
<dbReference type="PANTHER" id="PTHR11552:SF147">
    <property type="entry name" value="CHOLINE DEHYDROGENASE, MITOCHONDRIAL"/>
    <property type="match status" value="1"/>
</dbReference>
<dbReference type="Gene3D" id="3.50.50.60">
    <property type="entry name" value="FAD/NAD(P)-binding domain"/>
    <property type="match status" value="1"/>
</dbReference>
<keyword evidence="2" id="KW-1133">Transmembrane helix</keyword>
<sequence length="114" mass="12234">MIEIVFPSVSLLMQRLILTVWCTVAISFCSAALFDKLDDLRSADFDFIVVGVSLGGAAGAVVANRLTEDPSVSVLLIEAGPSSEGILDAEVPALQPFMVGGFYDWNFTSKQTPY</sequence>
<evidence type="ECO:0008006" key="5">
    <source>
        <dbReference type="Google" id="ProtNLM"/>
    </source>
</evidence>
<organism evidence="3 4">
    <name type="scientific">Marasmiellus scandens</name>
    <dbReference type="NCBI Taxonomy" id="2682957"/>
    <lineage>
        <taxon>Eukaryota</taxon>
        <taxon>Fungi</taxon>
        <taxon>Dikarya</taxon>
        <taxon>Basidiomycota</taxon>
        <taxon>Agaricomycotina</taxon>
        <taxon>Agaricomycetes</taxon>
        <taxon>Agaricomycetidae</taxon>
        <taxon>Agaricales</taxon>
        <taxon>Marasmiineae</taxon>
        <taxon>Omphalotaceae</taxon>
        <taxon>Marasmiellus</taxon>
    </lineage>
</organism>
<proteinExistence type="inferred from homology"/>
<comment type="similarity">
    <text evidence="1">Belongs to the GMC oxidoreductase family.</text>
</comment>
<evidence type="ECO:0000256" key="2">
    <source>
        <dbReference type="SAM" id="Phobius"/>
    </source>
</evidence>
<keyword evidence="2" id="KW-0812">Transmembrane</keyword>
<dbReference type="Gene3D" id="3.30.560.10">
    <property type="entry name" value="Glucose Oxidase, domain 3"/>
    <property type="match status" value="1"/>
</dbReference>
<evidence type="ECO:0000313" key="4">
    <source>
        <dbReference type="Proteomes" id="UP001498398"/>
    </source>
</evidence>